<feature type="domain" description="CN hydrolase" evidence="2">
    <location>
        <begin position="3"/>
        <end position="241"/>
    </location>
</feature>
<gene>
    <name evidence="3" type="ORF">HXL70_05650</name>
</gene>
<dbReference type="AlphaFoldDB" id="A0A930B8N5"/>
<dbReference type="GO" id="GO:0016787">
    <property type="term" value="F:hydrolase activity"/>
    <property type="evidence" value="ECO:0007669"/>
    <property type="project" value="UniProtKB-KW"/>
</dbReference>
<reference evidence="3" key="1">
    <citation type="submission" date="2020-04" db="EMBL/GenBank/DDBJ databases">
        <title>Deep metagenomics examines the oral microbiome during advanced dental caries in children, revealing novel taxa and co-occurrences with host molecules.</title>
        <authorList>
            <person name="Baker J.L."/>
            <person name="Morton J.T."/>
            <person name="Dinis M."/>
            <person name="Alvarez R."/>
            <person name="Tran N.C."/>
            <person name="Knight R."/>
            <person name="Edlund A."/>
        </authorList>
    </citation>
    <scope>NUCLEOTIDE SEQUENCE</scope>
    <source>
        <strain evidence="3">JCVI_32_bin.14</strain>
    </source>
</reference>
<dbReference type="SUPFAM" id="SSF56317">
    <property type="entry name" value="Carbon-nitrogen hydrolase"/>
    <property type="match status" value="1"/>
</dbReference>
<dbReference type="InterPro" id="IPR003010">
    <property type="entry name" value="C-N_Hydrolase"/>
</dbReference>
<evidence type="ECO:0000313" key="3">
    <source>
        <dbReference type="EMBL" id="MBF1129516.1"/>
    </source>
</evidence>
<dbReference type="PANTHER" id="PTHR23088">
    <property type="entry name" value="NITRILASE-RELATED"/>
    <property type="match status" value="1"/>
</dbReference>
<sequence>MKKKIALIQMQAVLADVETNYRHAEELMEQAMEGNPDILVLPETWNTGFYISRKLKSIADEGGKRTETFLSSFAKKHHVNVVGGSAAVLCGDDVYNRSFVFDREGRKIAEYDKVHGFSYAHEPMYFKGGDHAVSFTLDDISCSMVICYDIRFPELVRRSVLEGKTDLFFVPAAWPKARLFHWTLLGQARAVENQVYLCAVNQGGISGRTEYAGNSVLLDPWGNDVCRLGTEEGIAFGEIDTDILQQIRDTIHVFRDRRPEIDVVR</sequence>
<dbReference type="PROSITE" id="PS50263">
    <property type="entry name" value="CN_HYDROLASE"/>
    <property type="match status" value="1"/>
</dbReference>
<dbReference type="Proteomes" id="UP000757890">
    <property type="component" value="Unassembled WGS sequence"/>
</dbReference>
<accession>A0A930B8N5</accession>
<proteinExistence type="inferred from homology"/>
<organism evidence="3 4">
    <name type="scientific">Dialister invisus</name>
    <dbReference type="NCBI Taxonomy" id="218538"/>
    <lineage>
        <taxon>Bacteria</taxon>
        <taxon>Bacillati</taxon>
        <taxon>Bacillota</taxon>
        <taxon>Negativicutes</taxon>
        <taxon>Veillonellales</taxon>
        <taxon>Veillonellaceae</taxon>
        <taxon>Dialister</taxon>
    </lineage>
</organism>
<protein>
    <submittedName>
        <fullName evidence="3">Carbon-nitrogen family hydrolase</fullName>
    </submittedName>
</protein>
<dbReference type="Pfam" id="PF00795">
    <property type="entry name" value="CN_hydrolase"/>
    <property type="match status" value="1"/>
</dbReference>
<dbReference type="EMBL" id="JABZMK010000029">
    <property type="protein sequence ID" value="MBF1129516.1"/>
    <property type="molecule type" value="Genomic_DNA"/>
</dbReference>
<evidence type="ECO:0000313" key="4">
    <source>
        <dbReference type="Proteomes" id="UP000757890"/>
    </source>
</evidence>
<comment type="caution">
    <text evidence="3">The sequence shown here is derived from an EMBL/GenBank/DDBJ whole genome shotgun (WGS) entry which is preliminary data.</text>
</comment>
<dbReference type="Gene3D" id="3.60.110.10">
    <property type="entry name" value="Carbon-nitrogen hydrolase"/>
    <property type="match status" value="1"/>
</dbReference>
<evidence type="ECO:0000259" key="2">
    <source>
        <dbReference type="PROSITE" id="PS50263"/>
    </source>
</evidence>
<comment type="similarity">
    <text evidence="1">Belongs to the carbon-nitrogen hydrolase superfamily. NIT1/NIT2 family.</text>
</comment>
<dbReference type="RefSeq" id="WP_276639877.1">
    <property type="nucleotide sequence ID" value="NZ_DBFBXK010000030.1"/>
</dbReference>
<keyword evidence="3" id="KW-0378">Hydrolase</keyword>
<evidence type="ECO:0000256" key="1">
    <source>
        <dbReference type="ARBA" id="ARBA00010613"/>
    </source>
</evidence>
<name>A0A930B8N5_9FIRM</name>
<dbReference type="PANTHER" id="PTHR23088:SF27">
    <property type="entry name" value="DEAMINATED GLUTATHIONE AMIDASE"/>
    <property type="match status" value="1"/>
</dbReference>
<dbReference type="CDD" id="cd07583">
    <property type="entry name" value="nitrilase_5"/>
    <property type="match status" value="1"/>
</dbReference>
<dbReference type="InterPro" id="IPR036526">
    <property type="entry name" value="C-N_Hydrolase_sf"/>
</dbReference>